<dbReference type="PANTHER" id="PTHR13353">
    <property type="entry name" value="TRANSMEMBRANE PROTEIN 19"/>
    <property type="match status" value="1"/>
</dbReference>
<keyword evidence="5 7" id="KW-1133">Transmembrane helix</keyword>
<evidence type="ECO:0000313" key="9">
    <source>
        <dbReference type="Proteomes" id="UP001434883"/>
    </source>
</evidence>
<comment type="subcellular location">
    <subcellularLocation>
        <location evidence="1">Membrane</location>
        <topology evidence="1">Multi-pass membrane protein</topology>
    </subcellularLocation>
</comment>
<dbReference type="Proteomes" id="UP001434883">
    <property type="component" value="Unassembled WGS sequence"/>
</dbReference>
<sequence length="200" mass="21936">MMGLSAHPKLHLFAIMDSEDDILSKEYFKMMTDMIVLCATLALSLFFWIISLTMSAISGNLQPVSPWRWLFSILAPLTLTVRALKRRSLNRSGALGEESCSTVKIPPCMKLTVAVLQVGPGEIPIDFGKQYSASWMCLSLLGALACSAGDTWASEVGPILSQSQPRLITTWKEVPAGKKPFDPKFVVCLYVLAAVTHNQT</sequence>
<dbReference type="InterPro" id="IPR002794">
    <property type="entry name" value="DUF92_TMEM19"/>
</dbReference>
<comment type="similarity">
    <text evidence="2">Belongs to the TMEM19 family.</text>
</comment>
<dbReference type="Pfam" id="PF01940">
    <property type="entry name" value="DUF92"/>
    <property type="match status" value="1"/>
</dbReference>
<evidence type="ECO:0000256" key="4">
    <source>
        <dbReference type="ARBA" id="ARBA00022692"/>
    </source>
</evidence>
<keyword evidence="4 7" id="KW-0812">Transmembrane</keyword>
<dbReference type="EMBL" id="JAHRIN010000043">
    <property type="protein sequence ID" value="MEQ2190462.1"/>
    <property type="molecule type" value="Genomic_DNA"/>
</dbReference>
<reference evidence="8 9" key="1">
    <citation type="submission" date="2021-06" db="EMBL/GenBank/DDBJ databases">
        <authorList>
            <person name="Palmer J.M."/>
        </authorList>
    </citation>
    <scope>NUCLEOTIDE SEQUENCE [LARGE SCALE GENOMIC DNA]</scope>
    <source>
        <strain evidence="8 9">XC_2019</strain>
        <tissue evidence="8">Muscle</tissue>
    </source>
</reference>
<feature type="transmembrane region" description="Helical" evidence="7">
    <location>
        <begin position="66"/>
        <end position="84"/>
    </location>
</feature>
<evidence type="ECO:0000256" key="5">
    <source>
        <dbReference type="ARBA" id="ARBA00022989"/>
    </source>
</evidence>
<evidence type="ECO:0000256" key="1">
    <source>
        <dbReference type="ARBA" id="ARBA00004141"/>
    </source>
</evidence>
<name>A0ABV0Q4Q8_9TELE</name>
<evidence type="ECO:0000256" key="3">
    <source>
        <dbReference type="ARBA" id="ARBA00014258"/>
    </source>
</evidence>
<accession>A0ABV0Q4Q8</accession>
<protein>
    <recommendedName>
        <fullName evidence="3">Transmembrane protein 19</fullName>
    </recommendedName>
</protein>
<gene>
    <name evidence="8" type="ORF">XENOCAPTIV_020627</name>
</gene>
<keyword evidence="9" id="KW-1185">Reference proteome</keyword>
<dbReference type="PANTHER" id="PTHR13353:SF5">
    <property type="entry name" value="TRANSMEMBRANE PROTEIN 19"/>
    <property type="match status" value="1"/>
</dbReference>
<evidence type="ECO:0000256" key="2">
    <source>
        <dbReference type="ARBA" id="ARBA00009012"/>
    </source>
</evidence>
<organism evidence="8 9">
    <name type="scientific">Xenoophorus captivus</name>
    <dbReference type="NCBI Taxonomy" id="1517983"/>
    <lineage>
        <taxon>Eukaryota</taxon>
        <taxon>Metazoa</taxon>
        <taxon>Chordata</taxon>
        <taxon>Craniata</taxon>
        <taxon>Vertebrata</taxon>
        <taxon>Euteleostomi</taxon>
        <taxon>Actinopterygii</taxon>
        <taxon>Neopterygii</taxon>
        <taxon>Teleostei</taxon>
        <taxon>Neoteleostei</taxon>
        <taxon>Acanthomorphata</taxon>
        <taxon>Ovalentaria</taxon>
        <taxon>Atherinomorphae</taxon>
        <taxon>Cyprinodontiformes</taxon>
        <taxon>Goodeidae</taxon>
        <taxon>Xenoophorus</taxon>
    </lineage>
</organism>
<evidence type="ECO:0000256" key="7">
    <source>
        <dbReference type="SAM" id="Phobius"/>
    </source>
</evidence>
<comment type="caution">
    <text evidence="8">The sequence shown here is derived from an EMBL/GenBank/DDBJ whole genome shotgun (WGS) entry which is preliminary data.</text>
</comment>
<proteinExistence type="inferred from homology"/>
<evidence type="ECO:0000256" key="6">
    <source>
        <dbReference type="ARBA" id="ARBA00023136"/>
    </source>
</evidence>
<keyword evidence="6 7" id="KW-0472">Membrane</keyword>
<feature type="transmembrane region" description="Helical" evidence="7">
    <location>
        <begin position="34"/>
        <end position="54"/>
    </location>
</feature>
<evidence type="ECO:0000313" key="8">
    <source>
        <dbReference type="EMBL" id="MEQ2190462.1"/>
    </source>
</evidence>